<protein>
    <submittedName>
        <fullName evidence="1">Uncharacterized protein</fullName>
    </submittedName>
</protein>
<dbReference type="AlphaFoldDB" id="G7VDS3"/>
<organism evidence="1 2">
    <name type="scientific">Pyrobaculum ferrireducens</name>
    <dbReference type="NCBI Taxonomy" id="1104324"/>
    <lineage>
        <taxon>Archaea</taxon>
        <taxon>Thermoproteota</taxon>
        <taxon>Thermoprotei</taxon>
        <taxon>Thermoproteales</taxon>
        <taxon>Thermoproteaceae</taxon>
        <taxon>Pyrobaculum</taxon>
    </lineage>
</organism>
<evidence type="ECO:0000313" key="2">
    <source>
        <dbReference type="Proteomes" id="UP000005867"/>
    </source>
</evidence>
<keyword evidence="2" id="KW-1185">Reference proteome</keyword>
<evidence type="ECO:0000313" key="1">
    <source>
        <dbReference type="EMBL" id="AET31505.1"/>
    </source>
</evidence>
<gene>
    <name evidence="1" type="ORF">P186_0036</name>
</gene>
<dbReference type="OrthoDB" id="26989at2157"/>
<dbReference type="GeneID" id="11595841"/>
<dbReference type="KEGG" id="pyr:P186_0036"/>
<dbReference type="BioCyc" id="PSP1104324:GJSN-35-MONOMER"/>
<reference evidence="1 2" key="1">
    <citation type="journal article" date="2012" name="J. Bacteriol.">
        <title>Complete genome sequence of strain 1860, a crenarchaeon of the genus pyrobaculum able to grow with various electron acceptors.</title>
        <authorList>
            <person name="Mardanov A.V."/>
            <person name="Gumerov V.M."/>
            <person name="Slobodkina G.B."/>
            <person name="Beletsky A.V."/>
            <person name="Bonch-Osmolovskaya E.A."/>
            <person name="Ravin N.V."/>
            <person name="Skryabin K.G."/>
        </authorList>
    </citation>
    <scope>NUCLEOTIDE SEQUENCE [LARGE SCALE GENOMIC DNA]</scope>
    <source>
        <strain evidence="1 2">1860</strain>
    </source>
</reference>
<dbReference type="HOGENOM" id="CLU_185778_0_0_2"/>
<dbReference type="STRING" id="1104324.P186_0036"/>
<dbReference type="RefSeq" id="WP_014287336.1">
    <property type="nucleotide sequence ID" value="NC_016645.1"/>
</dbReference>
<sequence length="75" mass="8902">MDLTVVEVANRCPLCGGALEIVEDRSYIWFGCRRCMRYVKREKRELARRYVDYASRRFDWRGLVSELYAVYLDGG</sequence>
<dbReference type="Proteomes" id="UP000005867">
    <property type="component" value="Chromosome"/>
</dbReference>
<dbReference type="EMBL" id="CP003098">
    <property type="protein sequence ID" value="AET31505.1"/>
    <property type="molecule type" value="Genomic_DNA"/>
</dbReference>
<accession>G7VDS3</accession>
<proteinExistence type="predicted"/>
<dbReference type="eggNOG" id="arCOG07480">
    <property type="taxonomic scope" value="Archaea"/>
</dbReference>
<name>G7VDS3_9CREN</name>